<name>A0ABM6W6R6_9STRE</name>
<dbReference type="InterPro" id="IPR010387">
    <property type="entry name" value="QueT"/>
</dbReference>
<keyword evidence="1" id="KW-1133">Transmembrane helix</keyword>
<evidence type="ECO:0000313" key="3">
    <source>
        <dbReference type="Proteomes" id="UP000245369"/>
    </source>
</evidence>
<dbReference type="PANTHER" id="PTHR40044:SF1">
    <property type="entry name" value="INTEGRAL MEMBRANE PROTEIN"/>
    <property type="match status" value="1"/>
</dbReference>
<dbReference type="RefSeq" id="WP_002961731.1">
    <property type="nucleotide sequence ID" value="NZ_CP029490.1"/>
</dbReference>
<dbReference type="GeneID" id="93924134"/>
<feature type="transmembrane region" description="Helical" evidence="1">
    <location>
        <begin position="105"/>
        <end position="123"/>
    </location>
</feature>
<accession>A0ABM6W6R6</accession>
<reference evidence="2 3" key="1">
    <citation type="submission" date="2018-05" db="EMBL/GenBank/DDBJ databases">
        <title>Complete genome sequences of Streptococcus sobrinus.</title>
        <authorList>
            <person name="Sales M."/>
            <person name="Jensen P.A."/>
        </authorList>
    </citation>
    <scope>NUCLEOTIDE SEQUENCE [LARGE SCALE GENOMIC DNA]</scope>
    <source>
        <strain evidence="2 3">SL1</strain>
    </source>
</reference>
<evidence type="ECO:0000313" key="2">
    <source>
        <dbReference type="EMBL" id="AWN20993.1"/>
    </source>
</evidence>
<dbReference type="EMBL" id="CP029490">
    <property type="protein sequence ID" value="AWN20993.1"/>
    <property type="molecule type" value="Genomic_DNA"/>
</dbReference>
<protein>
    <submittedName>
        <fullName evidence="2">Queuosine transporter QueT</fullName>
    </submittedName>
</protein>
<dbReference type="PIRSF" id="PIRSF031501">
    <property type="entry name" value="QueT"/>
    <property type="match status" value="1"/>
</dbReference>
<organism evidence="2 3">
    <name type="scientific">Streptococcus sobrinus</name>
    <dbReference type="NCBI Taxonomy" id="1310"/>
    <lineage>
        <taxon>Bacteria</taxon>
        <taxon>Bacillati</taxon>
        <taxon>Bacillota</taxon>
        <taxon>Bacilli</taxon>
        <taxon>Lactobacillales</taxon>
        <taxon>Streptococcaceae</taxon>
        <taxon>Streptococcus</taxon>
    </lineage>
</organism>
<feature type="transmembrane region" description="Helical" evidence="1">
    <location>
        <begin position="72"/>
        <end position="93"/>
    </location>
</feature>
<feature type="transmembrane region" description="Helical" evidence="1">
    <location>
        <begin position="12"/>
        <end position="35"/>
    </location>
</feature>
<evidence type="ECO:0000256" key="1">
    <source>
        <dbReference type="SAM" id="Phobius"/>
    </source>
</evidence>
<keyword evidence="3" id="KW-1185">Reference proteome</keyword>
<dbReference type="PANTHER" id="PTHR40044">
    <property type="entry name" value="INTEGRAL MEMBRANE PROTEIN-RELATED"/>
    <property type="match status" value="1"/>
</dbReference>
<keyword evidence="1" id="KW-0812">Transmembrane</keyword>
<dbReference type="Proteomes" id="UP000245369">
    <property type="component" value="Chromosome"/>
</dbReference>
<feature type="transmembrane region" description="Helical" evidence="1">
    <location>
        <begin position="135"/>
        <end position="160"/>
    </location>
</feature>
<proteinExistence type="predicted"/>
<sequence>MKFTVRDLVQIALVTALYVIFTAMPPFNAISYGVLQFRLSEMLGFLAFYKPKYIIALTLGCILANFNSSLGLIDVVVGSLQTLIFTSLGVYLFRKYMGQKILGYNKAFLFFSLLYAFTMFTIAGELTYVTHVPFLATWATTALGELISLLIGGYIISLLAKRVDLSK</sequence>
<keyword evidence="1" id="KW-0472">Membrane</keyword>
<gene>
    <name evidence="2" type="ORF">DK182_06365</name>
</gene>
<dbReference type="Pfam" id="PF06177">
    <property type="entry name" value="QueT"/>
    <property type="match status" value="1"/>
</dbReference>